<reference evidence="2 3" key="1">
    <citation type="submission" date="2016-11" db="EMBL/GenBank/DDBJ databases">
        <authorList>
            <person name="Jaros S."/>
            <person name="Januszkiewicz K."/>
            <person name="Wedrychowicz H."/>
        </authorList>
    </citation>
    <scope>NUCLEOTIDE SEQUENCE [LARGE SCALE GENOMIC DNA]</scope>
    <source>
        <strain evidence="2 3">GAS242</strain>
    </source>
</reference>
<proteinExistence type="predicted"/>
<dbReference type="InterPro" id="IPR018968">
    <property type="entry name" value="Phasin"/>
</dbReference>
<evidence type="ECO:0000313" key="2">
    <source>
        <dbReference type="EMBL" id="SHG94420.1"/>
    </source>
</evidence>
<dbReference type="Proteomes" id="UP000190675">
    <property type="component" value="Chromosome I"/>
</dbReference>
<dbReference type="OrthoDB" id="7678100at2"/>
<gene>
    <name evidence="2" type="ORF">SAMN05444169_4912</name>
</gene>
<organism evidence="2 3">
    <name type="scientific">Bradyrhizobium erythrophlei</name>
    <dbReference type="NCBI Taxonomy" id="1437360"/>
    <lineage>
        <taxon>Bacteria</taxon>
        <taxon>Pseudomonadati</taxon>
        <taxon>Pseudomonadota</taxon>
        <taxon>Alphaproteobacteria</taxon>
        <taxon>Hyphomicrobiales</taxon>
        <taxon>Nitrobacteraceae</taxon>
        <taxon>Bradyrhizobium</taxon>
    </lineage>
</organism>
<protein>
    <submittedName>
        <fullName evidence="2">Phasin family protein</fullName>
    </submittedName>
</protein>
<dbReference type="Pfam" id="PF09361">
    <property type="entry name" value="Phasin_2"/>
    <property type="match status" value="1"/>
</dbReference>
<dbReference type="EMBL" id="LT670818">
    <property type="protein sequence ID" value="SHG94420.1"/>
    <property type="molecule type" value="Genomic_DNA"/>
</dbReference>
<feature type="domain" description="Phasin" evidence="1">
    <location>
        <begin position="5"/>
        <end position="100"/>
    </location>
</feature>
<sequence>MNSIEQYQNHLKQHGEATMASAGDLAKHFHAIAAAHADYAKRSFKEGAAFFEKLASAKSLQEAIEIRTEYTKAGYEPFVAESKRIAEMYNELSKIALKPFGGMTRENVLPGD</sequence>
<name>A0A1M5NY08_9BRAD</name>
<evidence type="ECO:0000259" key="1">
    <source>
        <dbReference type="Pfam" id="PF09361"/>
    </source>
</evidence>
<dbReference type="AlphaFoldDB" id="A0A1M5NY08"/>
<dbReference type="RefSeq" id="WP_079568164.1">
    <property type="nucleotide sequence ID" value="NZ_LT670818.1"/>
</dbReference>
<accession>A0A1M5NY08</accession>
<evidence type="ECO:0000313" key="3">
    <source>
        <dbReference type="Proteomes" id="UP000190675"/>
    </source>
</evidence>